<dbReference type="OrthoDB" id="202203at2759"/>
<evidence type="ECO:0000256" key="1">
    <source>
        <dbReference type="SAM" id="MobiDB-lite"/>
    </source>
</evidence>
<reference evidence="4" key="1">
    <citation type="journal article" date="2017" name="Genome Biol.">
        <title>Comparative genomics reveals high biological diversity and specific adaptations in the industrially and medically important fungal genus Aspergillus.</title>
        <authorList>
            <person name="de Vries R.P."/>
            <person name="Riley R."/>
            <person name="Wiebenga A."/>
            <person name="Aguilar-Osorio G."/>
            <person name="Amillis S."/>
            <person name="Uchima C.A."/>
            <person name="Anderluh G."/>
            <person name="Asadollahi M."/>
            <person name="Askin M."/>
            <person name="Barry K."/>
            <person name="Battaglia E."/>
            <person name="Bayram O."/>
            <person name="Benocci T."/>
            <person name="Braus-Stromeyer S.A."/>
            <person name="Caldana C."/>
            <person name="Canovas D."/>
            <person name="Cerqueira G.C."/>
            <person name="Chen F."/>
            <person name="Chen W."/>
            <person name="Choi C."/>
            <person name="Clum A."/>
            <person name="Dos Santos R.A."/>
            <person name="Damasio A.R."/>
            <person name="Diallinas G."/>
            <person name="Emri T."/>
            <person name="Fekete E."/>
            <person name="Flipphi M."/>
            <person name="Freyberg S."/>
            <person name="Gallo A."/>
            <person name="Gournas C."/>
            <person name="Habgood R."/>
            <person name="Hainaut M."/>
            <person name="Harispe M.L."/>
            <person name="Henrissat B."/>
            <person name="Hilden K.S."/>
            <person name="Hope R."/>
            <person name="Hossain A."/>
            <person name="Karabika E."/>
            <person name="Karaffa L."/>
            <person name="Karanyi Z."/>
            <person name="Krasevec N."/>
            <person name="Kuo A."/>
            <person name="Kusch H."/>
            <person name="LaButti K."/>
            <person name="Lagendijk E.L."/>
            <person name="Lapidus A."/>
            <person name="Levasseur A."/>
            <person name="Lindquist E."/>
            <person name="Lipzen A."/>
            <person name="Logrieco A.F."/>
            <person name="MacCabe A."/>
            <person name="Maekelae M.R."/>
            <person name="Malavazi I."/>
            <person name="Melin P."/>
            <person name="Meyer V."/>
            <person name="Mielnichuk N."/>
            <person name="Miskei M."/>
            <person name="Molnar A.P."/>
            <person name="Mule G."/>
            <person name="Ngan C.Y."/>
            <person name="Orejas M."/>
            <person name="Orosz E."/>
            <person name="Ouedraogo J.P."/>
            <person name="Overkamp K.M."/>
            <person name="Park H.-S."/>
            <person name="Perrone G."/>
            <person name="Piumi F."/>
            <person name="Punt P.J."/>
            <person name="Ram A.F."/>
            <person name="Ramon A."/>
            <person name="Rauscher S."/>
            <person name="Record E."/>
            <person name="Riano-Pachon D.M."/>
            <person name="Robert V."/>
            <person name="Roehrig J."/>
            <person name="Ruller R."/>
            <person name="Salamov A."/>
            <person name="Salih N.S."/>
            <person name="Samson R.A."/>
            <person name="Sandor E."/>
            <person name="Sanguinetti M."/>
            <person name="Schuetze T."/>
            <person name="Sepcic K."/>
            <person name="Shelest E."/>
            <person name="Sherlock G."/>
            <person name="Sophianopoulou V."/>
            <person name="Squina F.M."/>
            <person name="Sun H."/>
            <person name="Susca A."/>
            <person name="Todd R.B."/>
            <person name="Tsang A."/>
            <person name="Unkles S.E."/>
            <person name="van de Wiele N."/>
            <person name="van Rossen-Uffink D."/>
            <person name="Oliveira J.V."/>
            <person name="Vesth T.C."/>
            <person name="Visser J."/>
            <person name="Yu J.-H."/>
            <person name="Zhou M."/>
            <person name="Andersen M.R."/>
            <person name="Archer D.B."/>
            <person name="Baker S.E."/>
            <person name="Benoit I."/>
            <person name="Brakhage A.A."/>
            <person name="Braus G.H."/>
            <person name="Fischer R."/>
            <person name="Frisvad J.C."/>
            <person name="Goldman G.H."/>
            <person name="Houbraken J."/>
            <person name="Oakley B."/>
            <person name="Pocsi I."/>
            <person name="Scazzocchio C."/>
            <person name="Seiboth B."/>
            <person name="vanKuyk P.A."/>
            <person name="Wortman J."/>
            <person name="Dyer P.S."/>
            <person name="Grigoriev I.V."/>
        </authorList>
    </citation>
    <scope>NUCLEOTIDE SEQUENCE [LARGE SCALE GENOMIC DNA]</scope>
    <source>
        <strain evidence="4">CBS 593.65</strain>
    </source>
</reference>
<dbReference type="InterPro" id="IPR023753">
    <property type="entry name" value="FAD/NAD-binding_dom"/>
</dbReference>
<dbReference type="InterPro" id="IPR036188">
    <property type="entry name" value="FAD/NAD-bd_sf"/>
</dbReference>
<protein>
    <recommendedName>
        <fullName evidence="2">FAD/NAD(P)-binding domain-containing protein</fullName>
    </recommendedName>
</protein>
<sequence>MSLYRNHIFPLASHSRQGLASSGPFVFSHQDKEMFPALRNAVRLRPLIRYIQKDQLQPLRLQSHYRFVRTPPCETPGLQGNLHQRRHAHNHRARHQDVAGQGEQPGNVEDSQTKAVHESAYRFKESTAPFKVLILGGSYAGLAAALNLVDLCHGRRHRFSITDGDNGTGKVIPVQVTVVDPRDGWFHLIGQPLALSSKESAEAFWCKYSDVPALQTPEIRTVQGTIDSLDCTSKRATISTSQGPIQESYDYLITCTGLSREFPSAPRSVTREAYLAESAQNLANVRDAPKGVAIIGGGAVGIEIAAECKMLHPHTNVTLIHSRASLLSSEPLPAEFSSKALDIIRSSGINTIMGARVNSTTKTQDDNGDDEYTLTLSTGETLTASHVINAVSRFTPTAPNYLPEGICDEEGYIRIKPTLEFPSDASLPAEIAGDHYAAGDVARWSGIKRGGAAMHQGHYAARNIHQKMMAKVYGTTPEFMVLEEVQAGMGIALGETALSYFPSMGLGEGKETKKIFFEDDLGFMICYRWMQLAKPMPGPVEMPASEEKSTPVNVASNPTPVEAAA</sequence>
<dbReference type="RefSeq" id="XP_040706153.1">
    <property type="nucleotide sequence ID" value="XM_040846195.1"/>
</dbReference>
<dbReference type="GO" id="GO:0004174">
    <property type="term" value="F:electron-transferring-flavoprotein dehydrogenase activity"/>
    <property type="evidence" value="ECO:0007669"/>
    <property type="project" value="TreeGrafter"/>
</dbReference>
<dbReference type="Pfam" id="PF07992">
    <property type="entry name" value="Pyr_redox_2"/>
    <property type="match status" value="1"/>
</dbReference>
<accession>A0A1L9TSD1</accession>
<dbReference type="SUPFAM" id="SSF51905">
    <property type="entry name" value="FAD/NAD(P)-binding domain"/>
    <property type="match status" value="1"/>
</dbReference>
<dbReference type="AlphaFoldDB" id="A0A1L9TSD1"/>
<dbReference type="GO" id="GO:0050660">
    <property type="term" value="F:flavin adenine dinucleotide binding"/>
    <property type="evidence" value="ECO:0007669"/>
    <property type="project" value="TreeGrafter"/>
</dbReference>
<feature type="region of interest" description="Disordered" evidence="1">
    <location>
        <begin position="84"/>
        <end position="112"/>
    </location>
</feature>
<dbReference type="VEuPathDB" id="FungiDB:ASPSYDRAFT_41004"/>
<dbReference type="GO" id="GO:0005737">
    <property type="term" value="C:cytoplasm"/>
    <property type="evidence" value="ECO:0007669"/>
    <property type="project" value="TreeGrafter"/>
</dbReference>
<dbReference type="PANTHER" id="PTHR43735">
    <property type="entry name" value="APOPTOSIS-INDUCING FACTOR 1"/>
    <property type="match status" value="1"/>
</dbReference>
<keyword evidence="4" id="KW-1185">Reference proteome</keyword>
<evidence type="ECO:0000313" key="4">
    <source>
        <dbReference type="Proteomes" id="UP000184356"/>
    </source>
</evidence>
<dbReference type="PRINTS" id="PR00368">
    <property type="entry name" value="FADPNR"/>
</dbReference>
<dbReference type="Gene3D" id="3.50.50.100">
    <property type="match status" value="1"/>
</dbReference>
<dbReference type="PRINTS" id="PR00411">
    <property type="entry name" value="PNDRDTASEI"/>
</dbReference>
<name>A0A1L9TSD1_9EURO</name>
<gene>
    <name evidence="3" type="ORF">ASPSYDRAFT_41004</name>
</gene>
<feature type="compositionally biased region" description="Polar residues" evidence="1">
    <location>
        <begin position="550"/>
        <end position="559"/>
    </location>
</feature>
<proteinExistence type="predicted"/>
<dbReference type="EMBL" id="KV878583">
    <property type="protein sequence ID" value="OJJ62347.1"/>
    <property type="molecule type" value="Genomic_DNA"/>
</dbReference>
<evidence type="ECO:0000313" key="3">
    <source>
        <dbReference type="EMBL" id="OJJ62347.1"/>
    </source>
</evidence>
<feature type="domain" description="FAD/NAD(P)-binding" evidence="2">
    <location>
        <begin position="130"/>
        <end position="457"/>
    </location>
</feature>
<evidence type="ECO:0000259" key="2">
    <source>
        <dbReference type="Pfam" id="PF07992"/>
    </source>
</evidence>
<dbReference type="GeneID" id="63762268"/>
<feature type="region of interest" description="Disordered" evidence="1">
    <location>
        <begin position="540"/>
        <end position="565"/>
    </location>
</feature>
<dbReference type="STRING" id="1036612.A0A1L9TSD1"/>
<dbReference type="PANTHER" id="PTHR43735:SF24">
    <property type="entry name" value="NUCLEOTIDE-DISULPHIDE OXIDOREDUCTASE AMID-LIKE, PUTATIVE (AFU_ORTHOLOGUE AFUA_1G17180)-RELATED"/>
    <property type="match status" value="1"/>
</dbReference>
<organism evidence="3 4">
    <name type="scientific">Aspergillus sydowii CBS 593.65</name>
    <dbReference type="NCBI Taxonomy" id="1036612"/>
    <lineage>
        <taxon>Eukaryota</taxon>
        <taxon>Fungi</taxon>
        <taxon>Dikarya</taxon>
        <taxon>Ascomycota</taxon>
        <taxon>Pezizomycotina</taxon>
        <taxon>Eurotiomycetes</taxon>
        <taxon>Eurotiomycetidae</taxon>
        <taxon>Eurotiales</taxon>
        <taxon>Aspergillaceae</taxon>
        <taxon>Aspergillus</taxon>
        <taxon>Aspergillus subgen. Nidulantes</taxon>
    </lineage>
</organism>
<dbReference type="Proteomes" id="UP000184356">
    <property type="component" value="Unassembled WGS sequence"/>
</dbReference>
<feature type="compositionally biased region" description="Basic residues" evidence="1">
    <location>
        <begin position="84"/>
        <end position="94"/>
    </location>
</feature>